<gene>
    <name evidence="3" type="ORF">LLUT_LOCUS12472</name>
</gene>
<dbReference type="EMBL" id="CAXHTB010000009">
    <property type="protein sequence ID" value="CAL0311412.1"/>
    <property type="molecule type" value="Genomic_DNA"/>
</dbReference>
<feature type="active site" description="Proton donor/acceptor" evidence="1">
    <location>
        <position position="162"/>
    </location>
</feature>
<dbReference type="InterPro" id="IPR013078">
    <property type="entry name" value="His_Pase_superF_clade-1"/>
</dbReference>
<dbReference type="CDD" id="cd07067">
    <property type="entry name" value="HP_PGM_like"/>
    <property type="match status" value="1"/>
</dbReference>
<organism evidence="3 4">
    <name type="scientific">Lupinus luteus</name>
    <name type="common">European yellow lupine</name>
    <dbReference type="NCBI Taxonomy" id="3873"/>
    <lineage>
        <taxon>Eukaryota</taxon>
        <taxon>Viridiplantae</taxon>
        <taxon>Streptophyta</taxon>
        <taxon>Embryophyta</taxon>
        <taxon>Tracheophyta</taxon>
        <taxon>Spermatophyta</taxon>
        <taxon>Magnoliopsida</taxon>
        <taxon>eudicotyledons</taxon>
        <taxon>Gunneridae</taxon>
        <taxon>Pentapetalae</taxon>
        <taxon>rosids</taxon>
        <taxon>fabids</taxon>
        <taxon>Fabales</taxon>
        <taxon>Fabaceae</taxon>
        <taxon>Papilionoideae</taxon>
        <taxon>50 kb inversion clade</taxon>
        <taxon>genistoids sensu lato</taxon>
        <taxon>core genistoids</taxon>
        <taxon>Genisteae</taxon>
        <taxon>Lupinus</taxon>
    </lineage>
</organism>
<dbReference type="Pfam" id="PF00300">
    <property type="entry name" value="His_Phos_1"/>
    <property type="match status" value="1"/>
</dbReference>
<sequence>MASLLPMSYPSLPFSQQKWLQTKPNSNTNTSLLIQCCHNQRNPIQVTSNAMSYPEKNPIIKIPPRPRRIILVRHGESEGNVDESLYTRVADPKIALTEKGKVQAEECGHRIKNLIEKDADKSWQLYFYVSPYRRALETLKSLARPFERSTIAGFREEPRIREQDFGNFQDKEKMQVEKEMRMRYGRFFYRFPNGESAADVYDRITGFRETLRTDISLGRFQPPGENETDMNLVIVSHGLTLRVFLMRWYKWTVQQFEGLNNIGNGNMLIMEKGYGGRYSLLGQQDEEELRRFGLSNEMLVEQEWHKFAKPHELNYDCPLVNSFFPHLTEETSSVNKGDA</sequence>
<dbReference type="SMART" id="SM00855">
    <property type="entry name" value="PGAM"/>
    <property type="match status" value="1"/>
</dbReference>
<dbReference type="SUPFAM" id="SSF53254">
    <property type="entry name" value="Phosphoglycerate mutase-like"/>
    <property type="match status" value="1"/>
</dbReference>
<dbReference type="InterPro" id="IPR029033">
    <property type="entry name" value="His_PPase_superfam"/>
</dbReference>
<protein>
    <recommendedName>
        <fullName evidence="5">Phosphoglycerate mutase-like protein AT74H</fullName>
    </recommendedName>
</protein>
<dbReference type="Proteomes" id="UP001497480">
    <property type="component" value="Unassembled WGS sequence"/>
</dbReference>
<dbReference type="GO" id="GO:0003824">
    <property type="term" value="F:catalytic activity"/>
    <property type="evidence" value="ECO:0007669"/>
    <property type="project" value="InterPro"/>
</dbReference>
<feature type="active site" description="Tele-phosphohistidine intermediate" evidence="1">
    <location>
        <position position="74"/>
    </location>
</feature>
<dbReference type="PROSITE" id="PS00175">
    <property type="entry name" value="PG_MUTASE"/>
    <property type="match status" value="1"/>
</dbReference>
<evidence type="ECO:0000256" key="2">
    <source>
        <dbReference type="PIRSR" id="PIRSR613078-2"/>
    </source>
</evidence>
<evidence type="ECO:0008006" key="5">
    <source>
        <dbReference type="Google" id="ProtNLM"/>
    </source>
</evidence>
<name>A0AAV1WRG2_LUPLU</name>
<dbReference type="PANTHER" id="PTHR46192">
    <property type="entry name" value="BROAD-RANGE ACID PHOSPHATASE DET1"/>
    <property type="match status" value="1"/>
</dbReference>
<dbReference type="InterPro" id="IPR001345">
    <property type="entry name" value="PG/BPGM_mutase_AS"/>
</dbReference>
<dbReference type="Gene3D" id="3.40.50.1240">
    <property type="entry name" value="Phosphoglycerate mutase-like"/>
    <property type="match status" value="1"/>
</dbReference>
<dbReference type="InterPro" id="IPR052765">
    <property type="entry name" value="PGM-Related"/>
</dbReference>
<feature type="binding site" evidence="2">
    <location>
        <position position="134"/>
    </location>
    <ligand>
        <name>substrate</name>
    </ligand>
</feature>
<accession>A0AAV1WRG2</accession>
<evidence type="ECO:0000256" key="1">
    <source>
        <dbReference type="PIRSR" id="PIRSR613078-1"/>
    </source>
</evidence>
<evidence type="ECO:0000313" key="3">
    <source>
        <dbReference type="EMBL" id="CAL0311412.1"/>
    </source>
</evidence>
<comment type="caution">
    <text evidence="3">The sequence shown here is derived from an EMBL/GenBank/DDBJ whole genome shotgun (WGS) entry which is preliminary data.</text>
</comment>
<dbReference type="AlphaFoldDB" id="A0AAV1WRG2"/>
<proteinExistence type="predicted"/>
<feature type="binding site" evidence="2">
    <location>
        <position position="173"/>
    </location>
    <ligand>
        <name>substrate</name>
    </ligand>
</feature>
<feature type="binding site" evidence="2">
    <location>
        <begin position="73"/>
        <end position="80"/>
    </location>
    <ligand>
        <name>substrate</name>
    </ligand>
</feature>
<reference evidence="3 4" key="1">
    <citation type="submission" date="2024-03" db="EMBL/GenBank/DDBJ databases">
        <authorList>
            <person name="Martinez-Hernandez J."/>
        </authorList>
    </citation>
    <scope>NUCLEOTIDE SEQUENCE [LARGE SCALE GENOMIC DNA]</scope>
</reference>
<evidence type="ECO:0000313" key="4">
    <source>
        <dbReference type="Proteomes" id="UP001497480"/>
    </source>
</evidence>
<keyword evidence="4" id="KW-1185">Reference proteome</keyword>